<sequence>MSDRASSPVGRPYGFVEWFRPGEYERAEAVLPQIRAAGASFLRTHLSWAEYLAEGGEAWFDWLIPQLGRDFDLLPCIHYTPPSHSRNGRSSGAPHVLKDYADFVDHVLTRYGQHFTHVELWNEPNNLLDWDWRADQDFALFCEMIGGAAYWAGKRGWKPVLGGPCPFDPYWLNLMGERGVLQVVDAVGFHGFPGTWDSEAGTWGGWDLHLGEMRAILDRYNPGSEIWITETGYSTWRKDEVEQARRFMKALSVPADRMYWYSWSDIPADVPVQEGLWFDPRHYHLGAVDAQGQPKLLARLLTEGGVEKLGAVTRLAAPALTGQAKPVVIIGGSGFIGCNLAESFLAEGEDVVVVDNLSRAGVDQNLHWLMERHGARVHPVLADVRDLLSLEPAVKDAKAVFHFAAQTAVTTSLVSPIDDFEANARGTVNVLEAVRKAGGQAPVIFASTNKVYGGLSDMAMVEHDDRYIPGHEEVRAHGIGESRPLDFCTPYGCSKGVADQYVLDYAKSFGLRTAVLRMSCIYGPRQFGTEDQGWVAHFLISALKGAPISVYGDGKQVRDILHVDDAVAAYRAVLSGIDRVSGEAFNLGGGPINSVSIQMVLREIERLAGQPLALDHGDWRAGDQLYFVADTRKLTARLGWQAQVKWRDGVRDLHDWLVAHRPGLQADRPALKVRA</sequence>
<dbReference type="EMBL" id="MKIO01000039">
    <property type="protein sequence ID" value="OLP53658.1"/>
    <property type="molecule type" value="Genomic_DNA"/>
</dbReference>
<organism evidence="4 5">
    <name type="scientific">Xaviernesmea rhizosphaerae</name>
    <dbReference type="NCBI Taxonomy" id="1672749"/>
    <lineage>
        <taxon>Bacteria</taxon>
        <taxon>Pseudomonadati</taxon>
        <taxon>Pseudomonadota</taxon>
        <taxon>Alphaproteobacteria</taxon>
        <taxon>Hyphomicrobiales</taxon>
        <taxon>Rhizobiaceae</taxon>
        <taxon>Rhizobium/Agrobacterium group</taxon>
        <taxon>Xaviernesmea</taxon>
    </lineage>
</organism>
<dbReference type="STRING" id="1672749.BJF92_05780"/>
<evidence type="ECO:0000259" key="3">
    <source>
        <dbReference type="Pfam" id="PF01370"/>
    </source>
</evidence>
<dbReference type="AlphaFoldDB" id="A0A1Q9AFD5"/>
<comment type="pathway">
    <text evidence="1">Bacterial outer membrane biogenesis; LPS O-antigen biosynthesis.</text>
</comment>
<comment type="caution">
    <text evidence="4">The sequence shown here is derived from an EMBL/GenBank/DDBJ whole genome shotgun (WGS) entry which is preliminary data.</text>
</comment>
<gene>
    <name evidence="4" type="ORF">BJF92_05780</name>
</gene>
<dbReference type="Pfam" id="PF01370">
    <property type="entry name" value="Epimerase"/>
    <property type="match status" value="1"/>
</dbReference>
<reference evidence="4 5" key="1">
    <citation type="submission" date="2016-09" db="EMBL/GenBank/DDBJ databases">
        <title>Rhizobium sp. nov., a novel species isolated from the rice rhizosphere.</title>
        <authorList>
            <person name="Zhao J."/>
            <person name="Zhang X."/>
        </authorList>
    </citation>
    <scope>NUCLEOTIDE SEQUENCE [LARGE SCALE GENOMIC DNA]</scope>
    <source>
        <strain evidence="4 5">MH17</strain>
    </source>
</reference>
<dbReference type="InterPro" id="IPR001509">
    <property type="entry name" value="Epimerase_deHydtase"/>
</dbReference>
<evidence type="ECO:0000256" key="2">
    <source>
        <dbReference type="ARBA" id="ARBA00007637"/>
    </source>
</evidence>
<dbReference type="SUPFAM" id="SSF51735">
    <property type="entry name" value="NAD(P)-binding Rossmann-fold domains"/>
    <property type="match status" value="1"/>
</dbReference>
<dbReference type="Proteomes" id="UP000186143">
    <property type="component" value="Unassembled WGS sequence"/>
</dbReference>
<dbReference type="InterPro" id="IPR036291">
    <property type="entry name" value="NAD(P)-bd_dom_sf"/>
</dbReference>
<dbReference type="SUPFAM" id="SSF51445">
    <property type="entry name" value="(Trans)glycosidases"/>
    <property type="match status" value="1"/>
</dbReference>
<accession>A0A1Q9AFD5</accession>
<evidence type="ECO:0000256" key="1">
    <source>
        <dbReference type="ARBA" id="ARBA00005125"/>
    </source>
</evidence>
<dbReference type="InterPro" id="IPR017853">
    <property type="entry name" value="GH"/>
</dbReference>
<evidence type="ECO:0000313" key="5">
    <source>
        <dbReference type="Proteomes" id="UP000186143"/>
    </source>
</evidence>
<protein>
    <submittedName>
        <fullName evidence="4">NAD-dependent dehydratase</fullName>
    </submittedName>
</protein>
<name>A0A1Q9AFD5_9HYPH</name>
<comment type="similarity">
    <text evidence="2">Belongs to the NAD(P)-dependent epimerase/dehydratase family.</text>
</comment>
<proteinExistence type="inferred from homology"/>
<feature type="domain" description="NAD-dependent epimerase/dehydratase" evidence="3">
    <location>
        <begin position="327"/>
        <end position="588"/>
    </location>
</feature>
<evidence type="ECO:0000313" key="4">
    <source>
        <dbReference type="EMBL" id="OLP53658.1"/>
    </source>
</evidence>
<dbReference type="Gene3D" id="3.20.20.80">
    <property type="entry name" value="Glycosidases"/>
    <property type="match status" value="1"/>
</dbReference>
<dbReference type="PANTHER" id="PTHR43000">
    <property type="entry name" value="DTDP-D-GLUCOSE 4,6-DEHYDRATASE-RELATED"/>
    <property type="match status" value="1"/>
</dbReference>
<dbReference type="Gene3D" id="3.40.50.720">
    <property type="entry name" value="NAD(P)-binding Rossmann-like Domain"/>
    <property type="match status" value="1"/>
</dbReference>